<organism evidence="2 3">
    <name type="scientific">Prorocentrum cordatum</name>
    <dbReference type="NCBI Taxonomy" id="2364126"/>
    <lineage>
        <taxon>Eukaryota</taxon>
        <taxon>Sar</taxon>
        <taxon>Alveolata</taxon>
        <taxon>Dinophyceae</taxon>
        <taxon>Prorocentrales</taxon>
        <taxon>Prorocentraceae</taxon>
        <taxon>Prorocentrum</taxon>
    </lineage>
</organism>
<feature type="region of interest" description="Disordered" evidence="1">
    <location>
        <begin position="47"/>
        <end position="72"/>
    </location>
</feature>
<dbReference type="EMBL" id="CAUYUJ010018118">
    <property type="protein sequence ID" value="CAK0880805.1"/>
    <property type="molecule type" value="Genomic_DNA"/>
</dbReference>
<name>A0ABN9W3Y7_9DINO</name>
<comment type="caution">
    <text evidence="2">The sequence shown here is derived from an EMBL/GenBank/DDBJ whole genome shotgun (WGS) entry which is preliminary data.</text>
</comment>
<feature type="region of interest" description="Disordered" evidence="1">
    <location>
        <begin position="1"/>
        <end position="22"/>
    </location>
</feature>
<evidence type="ECO:0000313" key="2">
    <source>
        <dbReference type="EMBL" id="CAK0880805.1"/>
    </source>
</evidence>
<proteinExistence type="predicted"/>
<reference evidence="2" key="1">
    <citation type="submission" date="2023-10" db="EMBL/GenBank/DDBJ databases">
        <authorList>
            <person name="Chen Y."/>
            <person name="Shah S."/>
            <person name="Dougan E. K."/>
            <person name="Thang M."/>
            <person name="Chan C."/>
        </authorList>
    </citation>
    <scope>NUCLEOTIDE SEQUENCE [LARGE SCALE GENOMIC DNA]</scope>
</reference>
<protein>
    <submittedName>
        <fullName evidence="2">Uncharacterized protein</fullName>
    </submittedName>
</protein>
<dbReference type="Proteomes" id="UP001189429">
    <property type="component" value="Unassembled WGS sequence"/>
</dbReference>
<evidence type="ECO:0000256" key="1">
    <source>
        <dbReference type="SAM" id="MobiDB-lite"/>
    </source>
</evidence>
<evidence type="ECO:0000313" key="3">
    <source>
        <dbReference type="Proteomes" id="UP001189429"/>
    </source>
</evidence>
<feature type="compositionally biased region" description="Polar residues" evidence="1">
    <location>
        <begin position="54"/>
        <end position="64"/>
    </location>
</feature>
<gene>
    <name evidence="2" type="ORF">PCOR1329_LOCUS63832</name>
</gene>
<accession>A0ABN9W3Y7</accession>
<sequence>MLSFSSEEQEPPPEARKGFGNWYNYDRRPLAWDCRCTPLSSGCDDVPEAEAGQEQLNASASSGTAQGGTAIF</sequence>
<keyword evidence="3" id="KW-1185">Reference proteome</keyword>